<organism evidence="2 3">
    <name type="scientific">Euphydryas editha</name>
    <name type="common">Edith's checkerspot</name>
    <dbReference type="NCBI Taxonomy" id="104508"/>
    <lineage>
        <taxon>Eukaryota</taxon>
        <taxon>Metazoa</taxon>
        <taxon>Ecdysozoa</taxon>
        <taxon>Arthropoda</taxon>
        <taxon>Hexapoda</taxon>
        <taxon>Insecta</taxon>
        <taxon>Pterygota</taxon>
        <taxon>Neoptera</taxon>
        <taxon>Endopterygota</taxon>
        <taxon>Lepidoptera</taxon>
        <taxon>Glossata</taxon>
        <taxon>Ditrysia</taxon>
        <taxon>Papilionoidea</taxon>
        <taxon>Nymphalidae</taxon>
        <taxon>Nymphalinae</taxon>
        <taxon>Euphydryas</taxon>
    </lineage>
</organism>
<feature type="compositionally biased region" description="Polar residues" evidence="1">
    <location>
        <begin position="49"/>
        <end position="66"/>
    </location>
</feature>
<sequence length="137" mass="15447">MQTSPDVTVPAIELVCVEWFQNKKNRTQKKIIKGKGKKKITKKTKKRNMTGSDSSDLNPGATSGNNSDSSDDIITRDETAVPTDEDAECFFCNGKYHEDKRGEEWLQCLMYELWVHSACSGYESGVYICDYCSNSKL</sequence>
<feature type="compositionally biased region" description="Basic residues" evidence="1">
    <location>
        <begin position="28"/>
        <end position="48"/>
    </location>
</feature>
<comment type="caution">
    <text evidence="2">The sequence shown here is derived from an EMBL/GenBank/DDBJ whole genome shotgun (WGS) entry which is preliminary data.</text>
</comment>
<reference evidence="2" key="1">
    <citation type="submission" date="2022-03" db="EMBL/GenBank/DDBJ databases">
        <authorList>
            <person name="Tunstrom K."/>
        </authorList>
    </citation>
    <scope>NUCLEOTIDE SEQUENCE</scope>
</reference>
<dbReference type="InterPro" id="IPR013083">
    <property type="entry name" value="Znf_RING/FYVE/PHD"/>
</dbReference>
<dbReference type="Proteomes" id="UP001153954">
    <property type="component" value="Unassembled WGS sequence"/>
</dbReference>
<dbReference type="EMBL" id="CAKOGL010000005">
    <property type="protein sequence ID" value="CAH2086719.1"/>
    <property type="molecule type" value="Genomic_DNA"/>
</dbReference>
<dbReference type="AlphaFoldDB" id="A0AAU9TGJ9"/>
<evidence type="ECO:0008006" key="4">
    <source>
        <dbReference type="Google" id="ProtNLM"/>
    </source>
</evidence>
<dbReference type="SUPFAM" id="SSF57903">
    <property type="entry name" value="FYVE/PHD zinc finger"/>
    <property type="match status" value="1"/>
</dbReference>
<accession>A0AAU9TGJ9</accession>
<evidence type="ECO:0000313" key="2">
    <source>
        <dbReference type="EMBL" id="CAH2086719.1"/>
    </source>
</evidence>
<dbReference type="Gene3D" id="3.30.40.10">
    <property type="entry name" value="Zinc/RING finger domain, C3HC4 (zinc finger)"/>
    <property type="match status" value="1"/>
</dbReference>
<keyword evidence="3" id="KW-1185">Reference proteome</keyword>
<evidence type="ECO:0000313" key="3">
    <source>
        <dbReference type="Proteomes" id="UP001153954"/>
    </source>
</evidence>
<feature type="region of interest" description="Disordered" evidence="1">
    <location>
        <begin position="28"/>
        <end position="80"/>
    </location>
</feature>
<protein>
    <recommendedName>
        <fullName evidence="4">Zinc finger PHD-type domain-containing protein</fullName>
    </recommendedName>
</protein>
<name>A0AAU9TGJ9_EUPED</name>
<dbReference type="InterPro" id="IPR011011">
    <property type="entry name" value="Znf_FYVE_PHD"/>
</dbReference>
<proteinExistence type="predicted"/>
<evidence type="ECO:0000256" key="1">
    <source>
        <dbReference type="SAM" id="MobiDB-lite"/>
    </source>
</evidence>
<gene>
    <name evidence="2" type="ORF">EEDITHA_LOCUS3056</name>
</gene>